<dbReference type="SUPFAM" id="SSF53098">
    <property type="entry name" value="Ribonuclease H-like"/>
    <property type="match status" value="1"/>
</dbReference>
<evidence type="ECO:0000256" key="4">
    <source>
        <dbReference type="ARBA" id="ARBA00022670"/>
    </source>
</evidence>
<keyword evidence="7" id="KW-0540">Nuclease</keyword>
<evidence type="ECO:0000256" key="15">
    <source>
        <dbReference type="ARBA" id="ARBA00022932"/>
    </source>
</evidence>
<dbReference type="Gene3D" id="3.10.10.10">
    <property type="entry name" value="HIV Type 1 Reverse Transcriptase, subunit A, domain 1"/>
    <property type="match status" value="1"/>
</dbReference>
<evidence type="ECO:0000256" key="17">
    <source>
        <dbReference type="ARBA" id="ARBA00023172"/>
    </source>
</evidence>
<keyword evidence="11" id="KW-0378">Hydrolase</keyword>
<dbReference type="Pfam" id="PF17919">
    <property type="entry name" value="RT_RNaseH_2"/>
    <property type="match status" value="1"/>
</dbReference>
<dbReference type="CDD" id="cd01647">
    <property type="entry name" value="RT_LTR"/>
    <property type="match status" value="1"/>
</dbReference>
<dbReference type="InterPro" id="IPR056924">
    <property type="entry name" value="SH3_Tf2-1"/>
</dbReference>
<name>A0A5A9NVP3_9TELE</name>
<keyword evidence="6" id="KW-0548">Nucleotidyltransferase</keyword>
<dbReference type="InterPro" id="IPR036397">
    <property type="entry name" value="RNaseH_sf"/>
</dbReference>
<dbReference type="InterPro" id="IPR001878">
    <property type="entry name" value="Znf_CCHC"/>
</dbReference>
<feature type="domain" description="Chromo" evidence="22">
    <location>
        <begin position="1093"/>
        <end position="1151"/>
    </location>
</feature>
<dbReference type="PROSITE" id="PS50013">
    <property type="entry name" value="CHROMO_2"/>
    <property type="match status" value="1"/>
</dbReference>
<evidence type="ECO:0000259" key="25">
    <source>
        <dbReference type="PROSITE" id="PS50994"/>
    </source>
</evidence>
<dbReference type="FunFam" id="3.10.20.370:FF:000003">
    <property type="entry name" value="Transposon Tf2-6 polyprotein"/>
    <property type="match status" value="1"/>
</dbReference>
<comment type="caution">
    <text evidence="26">The sequence shown here is derived from an EMBL/GenBank/DDBJ whole genome shotgun (WGS) entry which is preliminary data.</text>
</comment>
<feature type="domain" description="Reverse transcriptase" evidence="24">
    <location>
        <begin position="274"/>
        <end position="453"/>
    </location>
</feature>
<evidence type="ECO:0000256" key="7">
    <source>
        <dbReference type="ARBA" id="ARBA00022722"/>
    </source>
</evidence>
<dbReference type="GO" id="GO:0006508">
    <property type="term" value="P:proteolysis"/>
    <property type="evidence" value="ECO:0007669"/>
    <property type="project" value="UniProtKB-KW"/>
</dbReference>
<evidence type="ECO:0000256" key="6">
    <source>
        <dbReference type="ARBA" id="ARBA00022695"/>
    </source>
</evidence>
<evidence type="ECO:0000256" key="18">
    <source>
        <dbReference type="ARBA" id="ARBA00023268"/>
    </source>
</evidence>
<dbReference type="Proteomes" id="UP000324632">
    <property type="component" value="Chromosome 14"/>
</dbReference>
<evidence type="ECO:0000256" key="3">
    <source>
        <dbReference type="ARBA" id="ARBA00012180"/>
    </source>
</evidence>
<dbReference type="EMBL" id="SOYY01000014">
    <property type="protein sequence ID" value="KAA0712407.1"/>
    <property type="molecule type" value="Genomic_DNA"/>
</dbReference>
<evidence type="ECO:0000259" key="24">
    <source>
        <dbReference type="PROSITE" id="PS50878"/>
    </source>
</evidence>
<feature type="compositionally biased region" description="Polar residues" evidence="21">
    <location>
        <begin position="1172"/>
        <end position="1193"/>
    </location>
</feature>
<keyword evidence="10" id="KW-0255">Endonuclease</keyword>
<dbReference type="Pfam" id="PF00385">
    <property type="entry name" value="Chromo"/>
    <property type="match status" value="1"/>
</dbReference>
<dbReference type="PROSITE" id="PS50878">
    <property type="entry name" value="RT_POL"/>
    <property type="match status" value="1"/>
</dbReference>
<dbReference type="InterPro" id="IPR021109">
    <property type="entry name" value="Peptidase_aspartic_dom_sf"/>
</dbReference>
<evidence type="ECO:0000256" key="14">
    <source>
        <dbReference type="ARBA" id="ARBA00022918"/>
    </source>
</evidence>
<dbReference type="InterPro" id="IPR041588">
    <property type="entry name" value="Integrase_H2C2"/>
</dbReference>
<dbReference type="Gene3D" id="3.10.20.370">
    <property type="match status" value="1"/>
</dbReference>
<dbReference type="InterPro" id="IPR012337">
    <property type="entry name" value="RNaseH-like_sf"/>
</dbReference>
<dbReference type="CDD" id="cd09274">
    <property type="entry name" value="RNase_HI_RT_Ty3"/>
    <property type="match status" value="1"/>
</dbReference>
<dbReference type="SUPFAM" id="SSF56672">
    <property type="entry name" value="DNA/RNA polymerases"/>
    <property type="match status" value="1"/>
</dbReference>
<dbReference type="Pfam" id="PF24626">
    <property type="entry name" value="SH3_Tf2-1"/>
    <property type="match status" value="1"/>
</dbReference>
<dbReference type="Pfam" id="PF17921">
    <property type="entry name" value="Integrase_H2C2"/>
    <property type="match status" value="1"/>
</dbReference>
<keyword evidence="27" id="KW-1185">Reference proteome</keyword>
<dbReference type="InterPro" id="IPR016197">
    <property type="entry name" value="Chromo-like_dom_sf"/>
</dbReference>
<protein>
    <recommendedName>
        <fullName evidence="19">Gypsy retrotransposon integrase-like protein 1</fullName>
        <ecNumber evidence="3">3.1.26.4</ecNumber>
    </recommendedName>
</protein>
<evidence type="ECO:0000259" key="23">
    <source>
        <dbReference type="PROSITE" id="PS50158"/>
    </source>
</evidence>
<sequence length="1193" mass="135547">MQVDTHRLSPQERALRMTQGRCLYCGASGHQIKACPIRPPRLIVSTIPGSPAISKLTLLEIQLITSHSIVAGRTLLDSGSSGNFISPSLLKRLELRFLPHAELKVETIQGKPLGRGRVKYQSPPITLRIGCLHQEQISFLVLEGSTVDVILGRPWLAQHSPEVGWESSEILRWSPACFQQCISSVPKPPVHHFPVQVNSTRVESPDPPSDLHIPSDYMEFKDVFSKQAATLLPPHRPWDCAIDLLPGATPPKGRVYPLSIPERKAMEDYIEETLSQNFIRSSTSPAASSFFFVGKKDGGLRPCIDYRTLNSQTVKLPYPLPLVPAALEELRGARIFTKLDLRSAYNLVRIREGDEWKTAFITPSGHYEYLVMPYGLSNAPAVFQGFMNEIFREYLHNFVIVYIDDILIYSWDLAEHRHHVIKVLQQLRKHQLYLKLEKCEFHRPTVQFLGYIVSAEGINMDQGKILAIQNWPLPQTVKELQRFLGFSNFYRRFIKRFSFMSSPLTSLLRRKPKSLSWNPEARAAFEELKRAFITAPVLTHPNPDLPFVVEVDASTTGVGAVLSQRHGDPLQLHPCAFSKKLSPAEQNYDIGNRELLAIKLALEEWRHWLEGANHPFSVITDHKNLEYLRTAKRLNPRQARWSLFFTRFHFTITYRPGHKNVKADSLSRIHAPEEFPTPEPILPPAILVSPIQWDLDDQIRTATVAEPAPPGGPEGKVYVPTNLRKDLLGSTHSSPGSGHPGNQRTLSLLQARYWWPNMVRDVSQFVEGCSVCAISRTPRQLPAGKLVPLPILRRPWSHVGVDFVTDLPKSDGFTCILVAVDRFSKACRLIPLRGLPTALETAEALFHNVFRNFGIPEEIVSDRGPQFTSRVWKAYFKFLQVAVKLSSGYHPQTNGQTERKIQEIGRYLRTYCHDNQTSWNRFLPWAEYAQNSLKQNTTGLTPFQCVLGYQPPLFPWTEEPSEVPSIDHWFRASERVWDSAHIHLQHTVRKHKQFADARRSPTPFYRPGDRVWLSTRDLRLRQSCRKLSPCYIGPFPIEKQINDVTYRLQLPPRYCIHPSFHVSLLKPVHLSSTEPEELSITPPPEAIEETLVYRVEAILDSRRRGGRLEYLIDWEGYGPEERSWVQQDDILDPALLTDFHRAHPDLPAPRGRGRPRLRASGAGPGGGGGNVRESTQTPPVSPTAINRSHSPEY</sequence>
<evidence type="ECO:0000256" key="19">
    <source>
        <dbReference type="ARBA" id="ARBA00039658"/>
    </source>
</evidence>
<dbReference type="InterPro" id="IPR043502">
    <property type="entry name" value="DNA/RNA_pol_sf"/>
</dbReference>
<dbReference type="GO" id="GO:0008270">
    <property type="term" value="F:zinc ion binding"/>
    <property type="evidence" value="ECO:0007669"/>
    <property type="project" value="UniProtKB-KW"/>
</dbReference>
<dbReference type="GO" id="GO:0003964">
    <property type="term" value="F:RNA-directed DNA polymerase activity"/>
    <property type="evidence" value="ECO:0007669"/>
    <property type="project" value="UniProtKB-KW"/>
</dbReference>
<feature type="domain" description="Integrase catalytic" evidence="25">
    <location>
        <begin position="791"/>
        <end position="950"/>
    </location>
</feature>
<evidence type="ECO:0000256" key="1">
    <source>
        <dbReference type="ARBA" id="ARBA00004123"/>
    </source>
</evidence>
<dbReference type="EC" id="3.1.26.4" evidence="3"/>
<dbReference type="InterPro" id="IPR000953">
    <property type="entry name" value="Chromo/chromo_shadow_dom"/>
</dbReference>
<keyword evidence="20" id="KW-0862">Zinc</keyword>
<keyword evidence="14" id="KW-0695">RNA-directed DNA polymerase</keyword>
<dbReference type="Pfam" id="PF00665">
    <property type="entry name" value="rve"/>
    <property type="match status" value="1"/>
</dbReference>
<proteinExistence type="inferred from homology"/>
<evidence type="ECO:0000256" key="13">
    <source>
        <dbReference type="ARBA" id="ARBA00022908"/>
    </source>
</evidence>
<keyword evidence="16" id="KW-0238">DNA-binding</keyword>
<dbReference type="InterPro" id="IPR001584">
    <property type="entry name" value="Integrase_cat-core"/>
</dbReference>
<dbReference type="AlphaFoldDB" id="A0A5A9NVP3"/>
<evidence type="ECO:0000313" key="26">
    <source>
        <dbReference type="EMBL" id="KAA0712407.1"/>
    </source>
</evidence>
<dbReference type="SUPFAM" id="SSF50630">
    <property type="entry name" value="Acid proteases"/>
    <property type="match status" value="1"/>
</dbReference>
<accession>A0A5A9NVP3</accession>
<evidence type="ECO:0000256" key="9">
    <source>
        <dbReference type="ARBA" id="ARBA00022750"/>
    </source>
</evidence>
<dbReference type="Gene3D" id="3.30.420.10">
    <property type="entry name" value="Ribonuclease H-like superfamily/Ribonuclease H"/>
    <property type="match status" value="1"/>
</dbReference>
<dbReference type="InterPro" id="IPR043128">
    <property type="entry name" value="Rev_trsase/Diguanyl_cyclase"/>
</dbReference>
<keyword evidence="20" id="KW-0863">Zinc-finger</keyword>
<evidence type="ECO:0000256" key="16">
    <source>
        <dbReference type="ARBA" id="ARBA00023125"/>
    </source>
</evidence>
<dbReference type="Gene3D" id="1.10.340.70">
    <property type="match status" value="1"/>
</dbReference>
<feature type="region of interest" description="Disordered" evidence="21">
    <location>
        <begin position="1141"/>
        <end position="1193"/>
    </location>
</feature>
<comment type="similarity">
    <text evidence="2">Belongs to the beta type-B retroviral polymerase family. HERV class-II K(HML-2) pol subfamily.</text>
</comment>
<dbReference type="InterPro" id="IPR050951">
    <property type="entry name" value="Retrovirus_Pol_polyprotein"/>
</dbReference>
<evidence type="ECO:0000259" key="22">
    <source>
        <dbReference type="PROSITE" id="PS50013"/>
    </source>
</evidence>
<dbReference type="InterPro" id="IPR041577">
    <property type="entry name" value="RT_RNaseH_2"/>
</dbReference>
<reference evidence="26 27" key="1">
    <citation type="journal article" date="2019" name="Mol. Ecol. Resour.">
        <title>Chromosome-level genome assembly of Triplophysa tibetana, a fish adapted to the harsh high-altitude environment of the Tibetan Plateau.</title>
        <authorList>
            <person name="Yang X."/>
            <person name="Liu H."/>
            <person name="Ma Z."/>
            <person name="Zou Y."/>
            <person name="Zou M."/>
            <person name="Mao Y."/>
            <person name="Li X."/>
            <person name="Wang H."/>
            <person name="Chen T."/>
            <person name="Wang W."/>
            <person name="Yang R."/>
        </authorList>
    </citation>
    <scope>NUCLEOTIDE SEQUENCE [LARGE SCALE GENOMIC DNA]</scope>
    <source>
        <strain evidence="26">TTIB1903HZAU</strain>
        <tissue evidence="26">Muscle</tissue>
    </source>
</reference>
<evidence type="ECO:0000256" key="2">
    <source>
        <dbReference type="ARBA" id="ARBA00010879"/>
    </source>
</evidence>
<keyword evidence="13" id="KW-0229">DNA integration</keyword>
<dbReference type="PROSITE" id="PS50994">
    <property type="entry name" value="INTEGRASE"/>
    <property type="match status" value="1"/>
</dbReference>
<dbReference type="CDD" id="cd00303">
    <property type="entry name" value="retropepsin_like"/>
    <property type="match status" value="1"/>
</dbReference>
<dbReference type="PANTHER" id="PTHR37984:SF5">
    <property type="entry name" value="PROTEIN NYNRIN-LIKE"/>
    <property type="match status" value="1"/>
</dbReference>
<dbReference type="Pfam" id="PF13650">
    <property type="entry name" value="Asp_protease_2"/>
    <property type="match status" value="1"/>
</dbReference>
<dbReference type="SMART" id="SM00298">
    <property type="entry name" value="CHROMO"/>
    <property type="match status" value="1"/>
</dbReference>
<evidence type="ECO:0000256" key="20">
    <source>
        <dbReference type="PROSITE-ProRule" id="PRU00047"/>
    </source>
</evidence>
<dbReference type="Gene3D" id="2.40.50.40">
    <property type="match status" value="1"/>
</dbReference>
<keyword evidence="9" id="KW-0064">Aspartyl protease</keyword>
<evidence type="ECO:0000256" key="11">
    <source>
        <dbReference type="ARBA" id="ARBA00022801"/>
    </source>
</evidence>
<dbReference type="GO" id="GO:0003887">
    <property type="term" value="F:DNA-directed DNA polymerase activity"/>
    <property type="evidence" value="ECO:0007669"/>
    <property type="project" value="UniProtKB-KW"/>
</dbReference>
<dbReference type="GO" id="GO:0005634">
    <property type="term" value="C:nucleus"/>
    <property type="evidence" value="ECO:0007669"/>
    <property type="project" value="UniProtKB-SubCell"/>
</dbReference>
<dbReference type="Gene3D" id="2.40.70.10">
    <property type="entry name" value="Acid Proteases"/>
    <property type="match status" value="1"/>
</dbReference>
<organism evidence="26 27">
    <name type="scientific">Triplophysa tibetana</name>
    <dbReference type="NCBI Taxonomy" id="1572043"/>
    <lineage>
        <taxon>Eukaryota</taxon>
        <taxon>Metazoa</taxon>
        <taxon>Chordata</taxon>
        <taxon>Craniata</taxon>
        <taxon>Vertebrata</taxon>
        <taxon>Euteleostomi</taxon>
        <taxon>Actinopterygii</taxon>
        <taxon>Neopterygii</taxon>
        <taxon>Teleostei</taxon>
        <taxon>Ostariophysi</taxon>
        <taxon>Cypriniformes</taxon>
        <taxon>Nemacheilidae</taxon>
        <taxon>Triplophysa</taxon>
    </lineage>
</organism>
<gene>
    <name evidence="26" type="ORF">E1301_Tti022187</name>
</gene>
<dbReference type="PANTHER" id="PTHR37984">
    <property type="entry name" value="PROTEIN CBG26694"/>
    <property type="match status" value="1"/>
</dbReference>
<evidence type="ECO:0000256" key="8">
    <source>
        <dbReference type="ARBA" id="ARBA00022723"/>
    </source>
</evidence>
<keyword evidence="5" id="KW-0808">Transferase</keyword>
<keyword evidence="4" id="KW-0645">Protease</keyword>
<comment type="subcellular location">
    <subcellularLocation>
        <location evidence="1">Nucleus</location>
    </subcellularLocation>
</comment>
<dbReference type="InterPro" id="IPR023780">
    <property type="entry name" value="Chromo_domain"/>
</dbReference>
<evidence type="ECO:0000313" key="27">
    <source>
        <dbReference type="Proteomes" id="UP000324632"/>
    </source>
</evidence>
<evidence type="ECO:0000256" key="12">
    <source>
        <dbReference type="ARBA" id="ARBA00022842"/>
    </source>
</evidence>
<dbReference type="FunFam" id="3.30.420.10:FF:000032">
    <property type="entry name" value="Retrovirus-related Pol polyprotein from transposon 297-like Protein"/>
    <property type="match status" value="1"/>
</dbReference>
<dbReference type="GO" id="GO:0015074">
    <property type="term" value="P:DNA integration"/>
    <property type="evidence" value="ECO:0007669"/>
    <property type="project" value="UniProtKB-KW"/>
</dbReference>
<keyword evidence="17" id="KW-0233">DNA recombination</keyword>
<dbReference type="GO" id="GO:0003677">
    <property type="term" value="F:DNA binding"/>
    <property type="evidence" value="ECO:0007669"/>
    <property type="project" value="UniProtKB-KW"/>
</dbReference>
<dbReference type="SUPFAM" id="SSF57756">
    <property type="entry name" value="Retrovirus zinc finger-like domains"/>
    <property type="match status" value="1"/>
</dbReference>
<feature type="domain" description="CCHC-type" evidence="23">
    <location>
        <begin position="21"/>
        <end position="36"/>
    </location>
</feature>
<keyword evidence="8" id="KW-0479">Metal-binding</keyword>
<keyword evidence="18" id="KW-0511">Multifunctional enzyme</keyword>
<evidence type="ECO:0000256" key="21">
    <source>
        <dbReference type="SAM" id="MobiDB-lite"/>
    </source>
</evidence>
<keyword evidence="15" id="KW-0239">DNA-directed DNA polymerase</keyword>
<dbReference type="SUPFAM" id="SSF54160">
    <property type="entry name" value="Chromo domain-like"/>
    <property type="match status" value="1"/>
</dbReference>
<dbReference type="InterPro" id="IPR036875">
    <property type="entry name" value="Znf_CCHC_sf"/>
</dbReference>
<dbReference type="GO" id="GO:0006310">
    <property type="term" value="P:DNA recombination"/>
    <property type="evidence" value="ECO:0007669"/>
    <property type="project" value="UniProtKB-KW"/>
</dbReference>
<dbReference type="GO" id="GO:0004190">
    <property type="term" value="F:aspartic-type endopeptidase activity"/>
    <property type="evidence" value="ECO:0007669"/>
    <property type="project" value="UniProtKB-KW"/>
</dbReference>
<keyword evidence="12" id="KW-0460">Magnesium</keyword>
<dbReference type="FunFam" id="1.10.340.70:FF:000001">
    <property type="entry name" value="Retrovirus-related Pol polyprotein from transposon gypsy-like Protein"/>
    <property type="match status" value="1"/>
</dbReference>
<dbReference type="Pfam" id="PF00078">
    <property type="entry name" value="RVT_1"/>
    <property type="match status" value="1"/>
</dbReference>
<evidence type="ECO:0000256" key="10">
    <source>
        <dbReference type="ARBA" id="ARBA00022759"/>
    </source>
</evidence>
<evidence type="ECO:0000256" key="5">
    <source>
        <dbReference type="ARBA" id="ARBA00022679"/>
    </source>
</evidence>
<dbReference type="GO" id="GO:0004523">
    <property type="term" value="F:RNA-DNA hybrid ribonuclease activity"/>
    <property type="evidence" value="ECO:0007669"/>
    <property type="project" value="UniProtKB-EC"/>
</dbReference>
<dbReference type="Gene3D" id="3.30.70.270">
    <property type="match status" value="2"/>
</dbReference>
<dbReference type="PROSITE" id="PS50158">
    <property type="entry name" value="ZF_CCHC"/>
    <property type="match status" value="1"/>
</dbReference>
<dbReference type="FunFam" id="3.30.70.270:FF:000020">
    <property type="entry name" value="Transposon Tf2-6 polyprotein-like Protein"/>
    <property type="match status" value="1"/>
</dbReference>
<dbReference type="InterPro" id="IPR000477">
    <property type="entry name" value="RT_dom"/>
</dbReference>